<dbReference type="CDD" id="cd07363">
    <property type="entry name" value="45_DOPA_Dioxygenase"/>
    <property type="match status" value="1"/>
</dbReference>
<proteinExistence type="inferred from homology"/>
<dbReference type="OrthoDB" id="9790889at2"/>
<dbReference type="PIRSF" id="PIRSF006157">
    <property type="entry name" value="Doxgns_DODA"/>
    <property type="match status" value="1"/>
</dbReference>
<reference evidence="7 8" key="1">
    <citation type="submission" date="2018-05" db="EMBL/GenBank/DDBJ databases">
        <title>Genomic Encyclopedia of Type Strains, Phase IV (KMG-IV): sequencing the most valuable type-strain genomes for metagenomic binning, comparative biology and taxonomic classification.</title>
        <authorList>
            <person name="Goeker M."/>
        </authorList>
    </citation>
    <scope>NUCLEOTIDE SEQUENCE [LARGE SCALE GENOMIC DNA]</scope>
    <source>
        <strain evidence="7 8">DSM 566</strain>
    </source>
</reference>
<dbReference type="GO" id="GO:0016702">
    <property type="term" value="F:oxidoreductase activity, acting on single donors with incorporation of molecular oxygen, incorporation of two atoms of oxygen"/>
    <property type="evidence" value="ECO:0007669"/>
    <property type="project" value="UniProtKB-ARBA"/>
</dbReference>
<keyword evidence="8" id="KW-1185">Reference proteome</keyword>
<organism evidence="7 8">
    <name type="scientific">Sphaerotilus hippei</name>
    <dbReference type="NCBI Taxonomy" id="744406"/>
    <lineage>
        <taxon>Bacteria</taxon>
        <taxon>Pseudomonadati</taxon>
        <taxon>Pseudomonadota</taxon>
        <taxon>Betaproteobacteria</taxon>
        <taxon>Burkholderiales</taxon>
        <taxon>Sphaerotilaceae</taxon>
        <taxon>Sphaerotilus</taxon>
    </lineage>
</organism>
<evidence type="ECO:0000256" key="1">
    <source>
        <dbReference type="ARBA" id="ARBA00001947"/>
    </source>
</evidence>
<dbReference type="AlphaFoldDB" id="A0A318H0G6"/>
<sequence>MQTRPELPSLFLSHGSPMLAIEDSPAARFLDRLGPVLEATFGRPEAIVMVSPHTATRVPMVSSAVRYGAIHDFGGFPAELYRQRYDAPGSPVRSAEVLALLQAAGIPATLEAAEGVDHGIWTPLKRLWPGAEVPLVPLSLVPFASPAQQWAIGEALAPLRARGVLVIGSGSFTHNLQRYFTTVRAAGRVTDHGADVLPDVSAFQQWVADRVAARDWPALWDYRRQAPGAVAHHPTDEHWLPFYVAAGAGGHEVAGRRLHDSVDGGVLAMDAYAFGATAADLARALQSPS</sequence>
<dbReference type="EMBL" id="QJJS01000007">
    <property type="protein sequence ID" value="PXW96170.1"/>
    <property type="molecule type" value="Genomic_DNA"/>
</dbReference>
<protein>
    <submittedName>
        <fullName evidence="7">4,5-DOPA dioxygenase extradiol</fullName>
    </submittedName>
</protein>
<dbReference type="InterPro" id="IPR014436">
    <property type="entry name" value="Extradiol_dOase_DODA"/>
</dbReference>
<dbReference type="PANTHER" id="PTHR30096">
    <property type="entry name" value="4,5-DOPA DIOXYGENASE EXTRADIOL-LIKE PROTEIN"/>
    <property type="match status" value="1"/>
</dbReference>
<keyword evidence="4" id="KW-0862">Zinc</keyword>
<keyword evidence="5" id="KW-0560">Oxidoreductase</keyword>
<dbReference type="SUPFAM" id="SSF53213">
    <property type="entry name" value="LigB-like"/>
    <property type="match status" value="1"/>
</dbReference>
<comment type="similarity">
    <text evidence="2">Belongs to the DODA-type extradiol aromatic ring-opening dioxygenase family.</text>
</comment>
<accession>A0A318H0G6</accession>
<dbReference type="Proteomes" id="UP000247811">
    <property type="component" value="Unassembled WGS sequence"/>
</dbReference>
<dbReference type="PANTHER" id="PTHR30096:SF0">
    <property type="entry name" value="4,5-DOPA DIOXYGENASE EXTRADIOL-LIKE PROTEIN"/>
    <property type="match status" value="1"/>
</dbReference>
<evidence type="ECO:0000313" key="8">
    <source>
        <dbReference type="Proteomes" id="UP000247811"/>
    </source>
</evidence>
<keyword evidence="7" id="KW-0223">Dioxygenase</keyword>
<dbReference type="InterPro" id="IPR004183">
    <property type="entry name" value="Xdiol_dOase_suB"/>
</dbReference>
<evidence type="ECO:0000256" key="5">
    <source>
        <dbReference type="ARBA" id="ARBA00023002"/>
    </source>
</evidence>
<evidence type="ECO:0000256" key="4">
    <source>
        <dbReference type="ARBA" id="ARBA00022833"/>
    </source>
</evidence>
<dbReference type="Gene3D" id="3.40.830.10">
    <property type="entry name" value="LigB-like"/>
    <property type="match status" value="1"/>
</dbReference>
<feature type="domain" description="Extradiol ring-cleavage dioxygenase class III enzyme subunit B" evidence="6">
    <location>
        <begin position="10"/>
        <end position="252"/>
    </location>
</feature>
<name>A0A318H0G6_9BURK</name>
<comment type="caution">
    <text evidence="7">The sequence shown here is derived from an EMBL/GenBank/DDBJ whole genome shotgun (WGS) entry which is preliminary data.</text>
</comment>
<evidence type="ECO:0000313" key="7">
    <source>
        <dbReference type="EMBL" id="PXW96170.1"/>
    </source>
</evidence>
<gene>
    <name evidence="7" type="ORF">C7444_10776</name>
</gene>
<dbReference type="RefSeq" id="WP_110400591.1">
    <property type="nucleotide sequence ID" value="NZ_QJJS01000007.1"/>
</dbReference>
<dbReference type="GO" id="GO:0008270">
    <property type="term" value="F:zinc ion binding"/>
    <property type="evidence" value="ECO:0007669"/>
    <property type="project" value="InterPro"/>
</dbReference>
<evidence type="ECO:0000259" key="6">
    <source>
        <dbReference type="Pfam" id="PF02900"/>
    </source>
</evidence>
<evidence type="ECO:0000256" key="2">
    <source>
        <dbReference type="ARBA" id="ARBA00007581"/>
    </source>
</evidence>
<comment type="cofactor">
    <cofactor evidence="1">
        <name>Zn(2+)</name>
        <dbReference type="ChEBI" id="CHEBI:29105"/>
    </cofactor>
</comment>
<evidence type="ECO:0000256" key="3">
    <source>
        <dbReference type="ARBA" id="ARBA00022723"/>
    </source>
</evidence>
<dbReference type="Pfam" id="PF02900">
    <property type="entry name" value="LigB"/>
    <property type="match status" value="1"/>
</dbReference>
<keyword evidence="3" id="KW-0479">Metal-binding</keyword>
<dbReference type="GO" id="GO:0008198">
    <property type="term" value="F:ferrous iron binding"/>
    <property type="evidence" value="ECO:0007669"/>
    <property type="project" value="InterPro"/>
</dbReference>